<organism evidence="10 11">
    <name type="scientific">Clostridium cavendishii DSM 21758</name>
    <dbReference type="NCBI Taxonomy" id="1121302"/>
    <lineage>
        <taxon>Bacteria</taxon>
        <taxon>Bacillati</taxon>
        <taxon>Bacillota</taxon>
        <taxon>Clostridia</taxon>
        <taxon>Eubacteriales</taxon>
        <taxon>Clostridiaceae</taxon>
        <taxon>Clostridium</taxon>
    </lineage>
</organism>
<proteinExistence type="predicted"/>
<evidence type="ECO:0000256" key="4">
    <source>
        <dbReference type="ARBA" id="ARBA00022679"/>
    </source>
</evidence>
<name>A0A1M6UMW9_9CLOT</name>
<feature type="transmembrane region" description="Helical" evidence="8">
    <location>
        <begin position="269"/>
        <end position="293"/>
    </location>
</feature>
<dbReference type="PANTHER" id="PTHR33908:SF11">
    <property type="entry name" value="MEMBRANE PROTEIN"/>
    <property type="match status" value="1"/>
</dbReference>
<feature type="transmembrane region" description="Helical" evidence="8">
    <location>
        <begin position="204"/>
        <end position="221"/>
    </location>
</feature>
<dbReference type="InterPro" id="IPR038731">
    <property type="entry name" value="RgtA/B/C-like"/>
</dbReference>
<feature type="transmembrane region" description="Helical" evidence="8">
    <location>
        <begin position="148"/>
        <end position="167"/>
    </location>
</feature>
<dbReference type="RefSeq" id="WP_242958460.1">
    <property type="nucleotide sequence ID" value="NZ_FQZB01000024.1"/>
</dbReference>
<keyword evidence="5 8" id="KW-0812">Transmembrane</keyword>
<feature type="transmembrane region" description="Helical" evidence="8">
    <location>
        <begin position="419"/>
        <end position="436"/>
    </location>
</feature>
<dbReference type="STRING" id="1121302.SAMN02745163_04305"/>
<evidence type="ECO:0000256" key="3">
    <source>
        <dbReference type="ARBA" id="ARBA00022676"/>
    </source>
</evidence>
<dbReference type="PANTHER" id="PTHR33908">
    <property type="entry name" value="MANNOSYLTRANSFERASE YKCB-RELATED"/>
    <property type="match status" value="1"/>
</dbReference>
<evidence type="ECO:0000259" key="9">
    <source>
        <dbReference type="Pfam" id="PF13231"/>
    </source>
</evidence>
<comment type="subcellular location">
    <subcellularLocation>
        <location evidence="1">Cell membrane</location>
        <topology evidence="1">Multi-pass membrane protein</topology>
    </subcellularLocation>
</comment>
<dbReference type="Pfam" id="PF13231">
    <property type="entry name" value="PMT_2"/>
    <property type="match status" value="1"/>
</dbReference>
<dbReference type="GO" id="GO:0016763">
    <property type="term" value="F:pentosyltransferase activity"/>
    <property type="evidence" value="ECO:0007669"/>
    <property type="project" value="TreeGrafter"/>
</dbReference>
<keyword evidence="7 8" id="KW-0472">Membrane</keyword>
<feature type="transmembrane region" description="Helical" evidence="8">
    <location>
        <begin position="70"/>
        <end position="90"/>
    </location>
</feature>
<evidence type="ECO:0000256" key="1">
    <source>
        <dbReference type="ARBA" id="ARBA00004651"/>
    </source>
</evidence>
<feature type="domain" description="Glycosyltransferase RgtA/B/C/D-like" evidence="9">
    <location>
        <begin position="136"/>
        <end position="281"/>
    </location>
</feature>
<dbReference type="Proteomes" id="UP000184310">
    <property type="component" value="Unassembled WGS sequence"/>
</dbReference>
<dbReference type="InterPro" id="IPR050297">
    <property type="entry name" value="LipidA_mod_glycosyltrf_83"/>
</dbReference>
<feature type="transmembrane region" description="Helical" evidence="8">
    <location>
        <begin position="41"/>
        <end position="61"/>
    </location>
</feature>
<dbReference type="AlphaFoldDB" id="A0A1M6UMW9"/>
<keyword evidence="2" id="KW-1003">Cell membrane</keyword>
<feature type="transmembrane region" description="Helical" evidence="8">
    <location>
        <begin position="179"/>
        <end position="198"/>
    </location>
</feature>
<protein>
    <submittedName>
        <fullName evidence="10">Dolichyl-phosphate-mannose-protein mannosyltransferase</fullName>
    </submittedName>
</protein>
<gene>
    <name evidence="10" type="ORF">SAMN02745163_04305</name>
</gene>
<evidence type="ECO:0000256" key="5">
    <source>
        <dbReference type="ARBA" id="ARBA00022692"/>
    </source>
</evidence>
<evidence type="ECO:0000256" key="2">
    <source>
        <dbReference type="ARBA" id="ARBA00022475"/>
    </source>
</evidence>
<accession>A0A1M6UMW9</accession>
<evidence type="ECO:0000256" key="8">
    <source>
        <dbReference type="SAM" id="Phobius"/>
    </source>
</evidence>
<feature type="transmembrane region" description="Helical" evidence="8">
    <location>
        <begin position="12"/>
        <end position="29"/>
    </location>
</feature>
<evidence type="ECO:0000256" key="7">
    <source>
        <dbReference type="ARBA" id="ARBA00023136"/>
    </source>
</evidence>
<keyword evidence="6 8" id="KW-1133">Transmembrane helix</keyword>
<reference evidence="10 11" key="1">
    <citation type="submission" date="2016-11" db="EMBL/GenBank/DDBJ databases">
        <authorList>
            <person name="Jaros S."/>
            <person name="Januszkiewicz K."/>
            <person name="Wedrychowicz H."/>
        </authorList>
    </citation>
    <scope>NUCLEOTIDE SEQUENCE [LARGE SCALE GENOMIC DNA]</scope>
    <source>
        <strain evidence="10 11">DSM 21758</strain>
    </source>
</reference>
<dbReference type="GO" id="GO:0009103">
    <property type="term" value="P:lipopolysaccharide biosynthetic process"/>
    <property type="evidence" value="ECO:0007669"/>
    <property type="project" value="UniProtKB-ARBA"/>
</dbReference>
<keyword evidence="11" id="KW-1185">Reference proteome</keyword>
<feature type="transmembrane region" description="Helical" evidence="8">
    <location>
        <begin position="442"/>
        <end position="460"/>
    </location>
</feature>
<dbReference type="EMBL" id="FQZB01000024">
    <property type="protein sequence ID" value="SHK70605.1"/>
    <property type="molecule type" value="Genomic_DNA"/>
</dbReference>
<keyword evidence="3 10" id="KW-0328">Glycosyltransferase</keyword>
<feature type="transmembrane region" description="Helical" evidence="8">
    <location>
        <begin position="467"/>
        <end position="483"/>
    </location>
</feature>
<keyword evidence="4 10" id="KW-0808">Transferase</keyword>
<dbReference type="GO" id="GO:0005886">
    <property type="term" value="C:plasma membrane"/>
    <property type="evidence" value="ECO:0007669"/>
    <property type="project" value="UniProtKB-SubCell"/>
</dbReference>
<feature type="transmembrane region" description="Helical" evidence="8">
    <location>
        <begin position="228"/>
        <end position="257"/>
    </location>
</feature>
<evidence type="ECO:0000256" key="6">
    <source>
        <dbReference type="ARBA" id="ARBA00022989"/>
    </source>
</evidence>
<evidence type="ECO:0000313" key="10">
    <source>
        <dbReference type="EMBL" id="SHK70605.1"/>
    </source>
</evidence>
<evidence type="ECO:0000313" key="11">
    <source>
        <dbReference type="Proteomes" id="UP000184310"/>
    </source>
</evidence>
<sequence length="500" mass="58138">MKGTNYKFSIFLNNALKFLFLFVIVGSIYKLTKDFKSSEFGAFSLAFSISIGLMAFILFYLMRKKYSEKIIFIVILIMGLIIRLIWLYSIDSIPTSDFNRMYICAEDFLQGTTYMFKGTGYMARFPHMSITVLYFALIQKIFYLNPLIAIRSFNIVFSMLNIVILYFISKEIFKDKKNVLLASFVASIYPPMIIYNNAYASENIAMPIFLLSIYLFLRAINSEKKLRLLILSSIALSLANLFRPIGYIVIVAYLLYVSIYFKDKLKSKLILFTGIVLGFVIPTFIVSYSLIFLNVLERPLWQPTEPPSISILKGTNFESYGHWNEEDAKVFGQCDEDYEKADKRAKEIIKDRLLNSKKTDLLKHYVVKYALQWRTGEYGGICWVEDGLETEMNREKYLKILGQNDGKELIKLSKDGESAVQIVYIIIILLTYIGLYKKERNYKLDLMYILFCGFSIQCLITEAQDRYTYIVSWIFILLAINFFDDRNKLFSKKGEIKNEG</sequence>